<evidence type="ECO:0000256" key="8">
    <source>
        <dbReference type="ARBA" id="ARBA00023136"/>
    </source>
</evidence>
<keyword evidence="6 12" id="KW-0067">ATP-binding</keyword>
<dbReference type="SUPFAM" id="SSF52540">
    <property type="entry name" value="P-loop containing nucleoside triphosphate hydrolases"/>
    <property type="match status" value="1"/>
</dbReference>
<dbReference type="Proteomes" id="UP001147148">
    <property type="component" value="Unassembled WGS sequence"/>
</dbReference>
<keyword evidence="5" id="KW-0547">Nucleotide-binding</keyword>
<dbReference type="InterPro" id="IPR027417">
    <property type="entry name" value="P-loop_NTPase"/>
</dbReference>
<evidence type="ECO:0000256" key="6">
    <source>
        <dbReference type="ARBA" id="ARBA00022840"/>
    </source>
</evidence>
<proteinExistence type="inferred from homology"/>
<dbReference type="PANTHER" id="PTHR42734:SF17">
    <property type="entry name" value="METAL TRANSPORT SYSTEM ATP-BINDING PROTEIN TM_0124-RELATED"/>
    <property type="match status" value="1"/>
</dbReference>
<sequence>MRINKLLFKNNKIKYLKSIIIFPLCMAFMKISLIYFYSYLVSLNNYKSITLLSIFFLLIFTFVYFMNTYLDISFTTDNEFFFKRILVDTIINGSDDTLTFNKGEVTEVYKKISDLSNFPKIYFSVIVSTIEIITLVLSIWYFFGLKVLISNLIIVPVFLLFNRQINKLISRNKEVIESNALSNNFSQEVILNLEVIKSFNVKDNVMQKLLKLNKNFVNKTSLYKTSDSFLIIVSRFLYVIVACLSMISVILFTKQDSMIISASFISAALAQSVVELFDSLKNKRNTMSILEKYSLLNFLINDSRVRRIEKNFLNNHVIISTKNLSYKYSNSENQIVEDKNLNFINNELYTIIGESGAGKTTLLKCLAGLLQNYEGQIQYSTDNIIYVSQFPVFLQLSIKENILIGSDNKEIDFFNNTVLEEYLNYDVSINSVSGGQLQIINILRALNSYPDILILDEPFSSLHEELRAELFSVLEEYAKSHLVIMATHDRDIILKSKNKMIISSNVSGCSM</sequence>
<dbReference type="InterPro" id="IPR036640">
    <property type="entry name" value="ABC1_TM_sf"/>
</dbReference>
<evidence type="ECO:0000256" key="5">
    <source>
        <dbReference type="ARBA" id="ARBA00022741"/>
    </source>
</evidence>
<dbReference type="Gene3D" id="3.40.50.300">
    <property type="entry name" value="P-loop containing nucleotide triphosphate hydrolases"/>
    <property type="match status" value="1"/>
</dbReference>
<comment type="caution">
    <text evidence="12">The sequence shown here is derived from an EMBL/GenBank/DDBJ whole genome shotgun (WGS) entry which is preliminary data.</text>
</comment>
<dbReference type="PROSITE" id="PS50929">
    <property type="entry name" value="ABC_TM1F"/>
    <property type="match status" value="1"/>
</dbReference>
<evidence type="ECO:0000259" key="10">
    <source>
        <dbReference type="PROSITE" id="PS50893"/>
    </source>
</evidence>
<keyword evidence="4 9" id="KW-0812">Transmembrane</keyword>
<dbReference type="InterPro" id="IPR050153">
    <property type="entry name" value="Metal_Ion_Import_ABC"/>
</dbReference>
<accession>A0ABT5X458</accession>
<evidence type="ECO:0000256" key="9">
    <source>
        <dbReference type="SAM" id="Phobius"/>
    </source>
</evidence>
<dbReference type="InterPro" id="IPR003593">
    <property type="entry name" value="AAA+_ATPase"/>
</dbReference>
<feature type="domain" description="ABC transmembrane type-1" evidence="11">
    <location>
        <begin position="123"/>
        <end position="280"/>
    </location>
</feature>
<evidence type="ECO:0000259" key="11">
    <source>
        <dbReference type="PROSITE" id="PS50929"/>
    </source>
</evidence>
<feature type="transmembrane region" description="Helical" evidence="9">
    <location>
        <begin position="20"/>
        <end position="40"/>
    </location>
</feature>
<keyword evidence="13" id="KW-1185">Reference proteome</keyword>
<dbReference type="GO" id="GO:0005524">
    <property type="term" value="F:ATP binding"/>
    <property type="evidence" value="ECO:0007669"/>
    <property type="project" value="UniProtKB-KW"/>
</dbReference>
<dbReference type="PANTHER" id="PTHR42734">
    <property type="entry name" value="METAL TRANSPORT SYSTEM ATP-BINDING PROTEIN TM_0124-RELATED"/>
    <property type="match status" value="1"/>
</dbReference>
<dbReference type="InterPro" id="IPR003439">
    <property type="entry name" value="ABC_transporter-like_ATP-bd"/>
</dbReference>
<evidence type="ECO:0000313" key="13">
    <source>
        <dbReference type="Proteomes" id="UP001147148"/>
    </source>
</evidence>
<comment type="subcellular location">
    <subcellularLocation>
        <location evidence="1">Cell membrane</location>
        <topology evidence="1">Multi-pass membrane protein</topology>
    </subcellularLocation>
</comment>
<comment type="similarity">
    <text evidence="2">Belongs to the ABC transporter superfamily.</text>
</comment>
<dbReference type="SMART" id="SM00382">
    <property type="entry name" value="AAA"/>
    <property type="match status" value="1"/>
</dbReference>
<name>A0ABT5X458_9ENTE</name>
<protein>
    <submittedName>
        <fullName evidence="12">ATP-binding cassette domain-containing protein</fullName>
    </submittedName>
</protein>
<reference evidence="12" key="1">
    <citation type="submission" date="2022-10" db="EMBL/GenBank/DDBJ databases">
        <title>Vagococcus sp. isolated from poultry meat.</title>
        <authorList>
            <person name="Johansson P."/>
            <person name="Bjorkroth J."/>
        </authorList>
    </citation>
    <scope>NUCLEOTIDE SEQUENCE</scope>
    <source>
        <strain evidence="12">PNs007</strain>
    </source>
</reference>
<dbReference type="Pfam" id="PF00005">
    <property type="entry name" value="ABC_tran"/>
    <property type="match status" value="1"/>
</dbReference>
<feature type="transmembrane region" description="Helical" evidence="9">
    <location>
        <begin position="148"/>
        <end position="165"/>
    </location>
</feature>
<feature type="transmembrane region" description="Helical" evidence="9">
    <location>
        <begin position="121"/>
        <end position="142"/>
    </location>
</feature>
<dbReference type="Gene3D" id="1.20.1560.10">
    <property type="entry name" value="ABC transporter type 1, transmembrane domain"/>
    <property type="match status" value="1"/>
</dbReference>
<evidence type="ECO:0000256" key="3">
    <source>
        <dbReference type="ARBA" id="ARBA00022448"/>
    </source>
</evidence>
<dbReference type="Pfam" id="PF00664">
    <property type="entry name" value="ABC_membrane"/>
    <property type="match status" value="1"/>
</dbReference>
<organism evidence="12 13">
    <name type="scientific">Vagococcus proximus</name>
    <dbReference type="NCBI Taxonomy" id="2991417"/>
    <lineage>
        <taxon>Bacteria</taxon>
        <taxon>Bacillati</taxon>
        <taxon>Bacillota</taxon>
        <taxon>Bacilli</taxon>
        <taxon>Lactobacillales</taxon>
        <taxon>Enterococcaceae</taxon>
        <taxon>Vagococcus</taxon>
    </lineage>
</organism>
<dbReference type="EMBL" id="JAPDSH010000011">
    <property type="protein sequence ID" value="MDF0480781.1"/>
    <property type="molecule type" value="Genomic_DNA"/>
</dbReference>
<gene>
    <name evidence="12" type="ORF">OL233_10875</name>
</gene>
<feature type="transmembrane region" description="Helical" evidence="9">
    <location>
        <begin position="229"/>
        <end position="252"/>
    </location>
</feature>
<evidence type="ECO:0000313" key="12">
    <source>
        <dbReference type="EMBL" id="MDF0480781.1"/>
    </source>
</evidence>
<dbReference type="SUPFAM" id="SSF90123">
    <property type="entry name" value="ABC transporter transmembrane region"/>
    <property type="match status" value="1"/>
</dbReference>
<dbReference type="RefSeq" id="WP_275472329.1">
    <property type="nucleotide sequence ID" value="NZ_JAPDSH010000011.1"/>
</dbReference>
<evidence type="ECO:0000256" key="7">
    <source>
        <dbReference type="ARBA" id="ARBA00022989"/>
    </source>
</evidence>
<dbReference type="InterPro" id="IPR011527">
    <property type="entry name" value="ABC1_TM_dom"/>
</dbReference>
<feature type="domain" description="ABC transporter" evidence="10">
    <location>
        <begin position="319"/>
        <end position="511"/>
    </location>
</feature>
<dbReference type="PROSITE" id="PS50893">
    <property type="entry name" value="ABC_TRANSPORTER_2"/>
    <property type="match status" value="1"/>
</dbReference>
<keyword evidence="3" id="KW-0813">Transport</keyword>
<evidence type="ECO:0000256" key="1">
    <source>
        <dbReference type="ARBA" id="ARBA00004651"/>
    </source>
</evidence>
<evidence type="ECO:0000256" key="4">
    <source>
        <dbReference type="ARBA" id="ARBA00022692"/>
    </source>
</evidence>
<feature type="transmembrane region" description="Helical" evidence="9">
    <location>
        <begin position="46"/>
        <end position="65"/>
    </location>
</feature>
<keyword evidence="8 9" id="KW-0472">Membrane</keyword>
<evidence type="ECO:0000256" key="2">
    <source>
        <dbReference type="ARBA" id="ARBA00005417"/>
    </source>
</evidence>
<keyword evidence="7 9" id="KW-1133">Transmembrane helix</keyword>